<evidence type="ECO:0000259" key="3">
    <source>
        <dbReference type="Pfam" id="PF19032"/>
    </source>
</evidence>
<feature type="domain" description="CCZ1/INTU second Longin" evidence="3">
    <location>
        <begin position="210"/>
        <end position="319"/>
    </location>
</feature>
<dbReference type="Pfam" id="PF19032">
    <property type="entry name" value="Intu_longin_2"/>
    <property type="match status" value="1"/>
</dbReference>
<dbReference type="PANTHER" id="PTHR13056:SF0">
    <property type="entry name" value="VACUOLAR FUSION PROTEIN CCZ1 HOMOLOG-RELATED"/>
    <property type="match status" value="1"/>
</dbReference>
<evidence type="ECO:0000313" key="5">
    <source>
        <dbReference type="EMBL" id="WAQ97112.1"/>
    </source>
</evidence>
<gene>
    <name evidence="5" type="ORF">MAR_029802</name>
</gene>
<feature type="domain" description="CCZ1/INTU/HPS4 third Longin" evidence="4">
    <location>
        <begin position="342"/>
        <end position="438"/>
    </location>
</feature>
<name>A0ABY7DK98_MYAAR</name>
<organism evidence="5 6">
    <name type="scientific">Mya arenaria</name>
    <name type="common">Soft-shell clam</name>
    <dbReference type="NCBI Taxonomy" id="6604"/>
    <lineage>
        <taxon>Eukaryota</taxon>
        <taxon>Metazoa</taxon>
        <taxon>Spiralia</taxon>
        <taxon>Lophotrochozoa</taxon>
        <taxon>Mollusca</taxon>
        <taxon>Bivalvia</taxon>
        <taxon>Autobranchia</taxon>
        <taxon>Heteroconchia</taxon>
        <taxon>Euheterodonta</taxon>
        <taxon>Imparidentia</taxon>
        <taxon>Neoheterodontei</taxon>
        <taxon>Myida</taxon>
        <taxon>Myoidea</taxon>
        <taxon>Myidae</taxon>
        <taxon>Mya</taxon>
    </lineage>
</organism>
<dbReference type="InterPro" id="IPR043987">
    <property type="entry name" value="CCZ1/INTU/HSP4_longin_1"/>
</dbReference>
<keyword evidence="6" id="KW-1185">Reference proteome</keyword>
<feature type="domain" description="CCZ1/INTU/HSP4 first Longin" evidence="2">
    <location>
        <begin position="14"/>
        <end position="138"/>
    </location>
</feature>
<comment type="similarity">
    <text evidence="1">Belongs to the CCZ1 family.</text>
</comment>
<protein>
    <submittedName>
        <fullName evidence="5">CCZ1-like protein</fullName>
    </submittedName>
</protein>
<sequence length="450" mass="51859">MKQTAEMSRAQITLQNFFIFNPTYGPREGEEHKKIMFYYPKTEDIDTKIKKVGLCEALVTFACTFTDKPCEALHTQKTRQVFLQPEKDFWFIMTVSVPYTEKTRDGQTVVEYHDEDVQDTVLEALLRQAYRMYTLFNGSIYALLEKLEGNVESLQSRFDHFFSRYLQTLRPASSDILDVFCGISFLPLDKNTYLRVQCFINTLEATFPTVKYTAFLYNDQLVWSGLEQDDMRIMYKYLTTSLFPSYLEQELQASGTSPPSLLDEQNLGKIPRVYVNTEVENEECLLLVYRALSASVCMLINTASSPVTFELCKNMDSFLGPQLSVIASEIGEQYSSKRPSSEPVFKYIYFNHMNLAQKTTIHADHKKTSGVFVSQETLKLLSDISSDLQRNNQDGETFVRTLNDCWVVGKKSDQREMVVVINQKNLNLIEVNDEVKKLCGMSFNSIFFQD</sequence>
<dbReference type="InterPro" id="IPR013176">
    <property type="entry name" value="Ccz1"/>
</dbReference>
<dbReference type="Pfam" id="PF19033">
    <property type="entry name" value="Intu_longin_3"/>
    <property type="match status" value="1"/>
</dbReference>
<accession>A0ABY7DK98</accession>
<dbReference type="InterPro" id="IPR043989">
    <property type="entry name" value="CCZ1/INTU/HSP4_longin_3"/>
</dbReference>
<dbReference type="Proteomes" id="UP001164746">
    <property type="component" value="Chromosome 2"/>
</dbReference>
<evidence type="ECO:0000259" key="2">
    <source>
        <dbReference type="Pfam" id="PF19031"/>
    </source>
</evidence>
<evidence type="ECO:0000259" key="4">
    <source>
        <dbReference type="Pfam" id="PF19033"/>
    </source>
</evidence>
<dbReference type="PANTHER" id="PTHR13056">
    <property type="entry name" value="VACUOLAR FUSION PROTEIN CCZ1 HOMOLOG-RELATED"/>
    <property type="match status" value="1"/>
</dbReference>
<dbReference type="Pfam" id="PF19031">
    <property type="entry name" value="Intu_longin_1"/>
    <property type="match status" value="1"/>
</dbReference>
<evidence type="ECO:0000313" key="6">
    <source>
        <dbReference type="Proteomes" id="UP001164746"/>
    </source>
</evidence>
<evidence type="ECO:0000256" key="1">
    <source>
        <dbReference type="ARBA" id="ARBA00005352"/>
    </source>
</evidence>
<reference evidence="5" key="1">
    <citation type="submission" date="2022-11" db="EMBL/GenBank/DDBJ databases">
        <title>Centuries of genome instability and evolution in soft-shell clam transmissible cancer (bioRxiv).</title>
        <authorList>
            <person name="Hart S.F.M."/>
            <person name="Yonemitsu M.A."/>
            <person name="Giersch R.M."/>
            <person name="Beal B.F."/>
            <person name="Arriagada G."/>
            <person name="Davis B.W."/>
            <person name="Ostrander E.A."/>
            <person name="Goff S.P."/>
            <person name="Metzger M.J."/>
        </authorList>
    </citation>
    <scope>NUCLEOTIDE SEQUENCE</scope>
    <source>
        <strain evidence="5">MELC-2E11</strain>
        <tissue evidence="5">Siphon/mantle</tissue>
    </source>
</reference>
<dbReference type="EMBL" id="CP111013">
    <property type="protein sequence ID" value="WAQ97112.1"/>
    <property type="molecule type" value="Genomic_DNA"/>
</dbReference>
<proteinExistence type="inferred from homology"/>
<dbReference type="InterPro" id="IPR043988">
    <property type="entry name" value="CCZ1/INTU_longin_2"/>
</dbReference>